<dbReference type="OrthoDB" id="2354504at2759"/>
<organism evidence="2 3">
    <name type="scientific">Lichtheimia corymbifera JMRC:FSU:9682</name>
    <dbReference type="NCBI Taxonomy" id="1263082"/>
    <lineage>
        <taxon>Eukaryota</taxon>
        <taxon>Fungi</taxon>
        <taxon>Fungi incertae sedis</taxon>
        <taxon>Mucoromycota</taxon>
        <taxon>Mucoromycotina</taxon>
        <taxon>Mucoromycetes</taxon>
        <taxon>Mucorales</taxon>
        <taxon>Lichtheimiaceae</taxon>
        <taxon>Lichtheimia</taxon>
    </lineage>
</organism>
<evidence type="ECO:0000313" key="2">
    <source>
        <dbReference type="EMBL" id="CDH52004.1"/>
    </source>
</evidence>
<sequence>MDAQTSSPLSSTSVDAMTHLSENDMSTEDLLLQYLQQHYDVPAAGPPSPMSDSASYSQPGLCSTPFDLPSVLDTPHNVQLNLSSYSDLQAALVGISYQQTVQAFDPFGMLQTTPGLHMLEVQQDDTPRDGKWTTDEETMHVQSTELSVPSSIRLNVESSHMLDSLMSKAVTHWCCIGFKVAPISLDMILDWHKAPPAIVYCVASISLVTFMDHKAGQAFIKQAAMVFYEQARHKMDDVFLDDMHPSVIQAYFCLSYTSNLLRLYEQQRTWGGLASIALQQHAKDIVDGRPVDRLTMMCWLRWYYVDAWMCLTRNRECLLNDDTPLERISMLSEDVEHPEFQELYRFASLTRYMRMYIRAIRSGKMFADGVGGRQPSVLYHNITQQLKHWYASTRRTNDYTVDESNSGEVHFHLCYHAVRLIILFQFLHPTLGAPQDILIDCLETNLALLQALRHLKHKGCDQSTYHHMFFAIHNTAKRIYSYSGAERLKSLSEEQLRMNLLLLRGTQAYINDVFKMRLYAEKIEEQFRDLRISEATDLSSFSTGPLQPALANYAPTTELGPRIFVFRQQNTTRRNRPNKASKKLKVSSPSSSSSTCSPYARQAKYAKTTTTTSGDNSSRNQHSSTSTADSAIQHHQQQLPTQIV</sequence>
<reference evidence="2" key="1">
    <citation type="submission" date="2013-08" db="EMBL/GenBank/DDBJ databases">
        <title>Gene expansion shapes genome architecture in the human pathogen Lichtheimia corymbifera: an evolutionary genomics analysis in the ancient terrestrial Mucorales (Mucoromycotina).</title>
        <authorList>
            <person name="Schwartze V.U."/>
            <person name="Winter S."/>
            <person name="Shelest E."/>
            <person name="Marcet-Houben M."/>
            <person name="Horn F."/>
            <person name="Wehner S."/>
            <person name="Hoffmann K."/>
            <person name="Riege K."/>
            <person name="Sammeth M."/>
            <person name="Nowrousian M."/>
            <person name="Valiante V."/>
            <person name="Linde J."/>
            <person name="Jacobsen I.D."/>
            <person name="Marz M."/>
            <person name="Brakhage A.A."/>
            <person name="Gabaldon T."/>
            <person name="Bocker S."/>
            <person name="Voigt K."/>
        </authorList>
    </citation>
    <scope>NUCLEOTIDE SEQUENCE [LARGE SCALE GENOMIC DNA]</scope>
    <source>
        <strain evidence="2">FSU 9682</strain>
    </source>
</reference>
<dbReference type="AlphaFoldDB" id="A0A068RPX2"/>
<dbReference type="VEuPathDB" id="FungiDB:LCOR_03538.1"/>
<name>A0A068RPX2_9FUNG</name>
<feature type="compositionally biased region" description="Polar residues" evidence="1">
    <location>
        <begin position="607"/>
        <end position="644"/>
    </location>
</feature>
<evidence type="ECO:0000313" key="3">
    <source>
        <dbReference type="Proteomes" id="UP000027586"/>
    </source>
</evidence>
<feature type="compositionally biased region" description="Low complexity" evidence="1">
    <location>
        <begin position="586"/>
        <end position="597"/>
    </location>
</feature>
<dbReference type="EMBL" id="CBTN010000011">
    <property type="protein sequence ID" value="CDH52004.1"/>
    <property type="molecule type" value="Genomic_DNA"/>
</dbReference>
<feature type="compositionally biased region" description="Basic residues" evidence="1">
    <location>
        <begin position="573"/>
        <end position="585"/>
    </location>
</feature>
<evidence type="ECO:0000256" key="1">
    <source>
        <dbReference type="SAM" id="MobiDB-lite"/>
    </source>
</evidence>
<feature type="region of interest" description="Disordered" evidence="1">
    <location>
        <begin position="567"/>
        <end position="644"/>
    </location>
</feature>
<keyword evidence="3" id="KW-1185">Reference proteome</keyword>
<dbReference type="Proteomes" id="UP000027586">
    <property type="component" value="Unassembled WGS sequence"/>
</dbReference>
<proteinExistence type="predicted"/>
<dbReference type="CDD" id="cd12148">
    <property type="entry name" value="fungal_TF_MHR"/>
    <property type="match status" value="1"/>
</dbReference>
<evidence type="ECO:0008006" key="4">
    <source>
        <dbReference type="Google" id="ProtNLM"/>
    </source>
</evidence>
<protein>
    <recommendedName>
        <fullName evidence="4">Transcription factor domain-containing protein</fullName>
    </recommendedName>
</protein>
<comment type="caution">
    <text evidence="2">The sequence shown here is derived from an EMBL/GenBank/DDBJ whole genome shotgun (WGS) entry which is preliminary data.</text>
</comment>
<accession>A0A068RPX2</accession>
<gene>
    <name evidence="2" type="ORF">LCOR_03538.1</name>
</gene>
<dbReference type="STRING" id="1263082.A0A068RPX2"/>